<evidence type="ECO:0000256" key="1">
    <source>
        <dbReference type="SAM" id="SignalP"/>
    </source>
</evidence>
<keyword evidence="3" id="KW-1185">Reference proteome</keyword>
<dbReference type="InterPro" id="IPR020904">
    <property type="entry name" value="Sc_DH/Rdtase_CS"/>
</dbReference>
<accession>A0A2R5GC65</accession>
<feature type="chain" id="PRO_5015311878" evidence="1">
    <location>
        <begin position="26"/>
        <end position="299"/>
    </location>
</feature>
<dbReference type="Proteomes" id="UP000241890">
    <property type="component" value="Unassembled WGS sequence"/>
</dbReference>
<dbReference type="OrthoDB" id="1274115at2759"/>
<dbReference type="SUPFAM" id="SSF51735">
    <property type="entry name" value="NAD(P)-binding Rossmann-fold domains"/>
    <property type="match status" value="1"/>
</dbReference>
<protein>
    <submittedName>
        <fullName evidence="2">Hydroxysteroid 11-beta-dehydrogenase 1-like protein</fullName>
    </submittedName>
</protein>
<dbReference type="PRINTS" id="PR00081">
    <property type="entry name" value="GDHRDH"/>
</dbReference>
<evidence type="ECO:0000313" key="2">
    <source>
        <dbReference type="EMBL" id="GBG25344.1"/>
    </source>
</evidence>
<dbReference type="Pfam" id="PF00106">
    <property type="entry name" value="adh_short"/>
    <property type="match status" value="1"/>
</dbReference>
<organism evidence="2 3">
    <name type="scientific">Hondaea fermentalgiana</name>
    <dbReference type="NCBI Taxonomy" id="2315210"/>
    <lineage>
        <taxon>Eukaryota</taxon>
        <taxon>Sar</taxon>
        <taxon>Stramenopiles</taxon>
        <taxon>Bigyra</taxon>
        <taxon>Labyrinthulomycetes</taxon>
        <taxon>Thraustochytrida</taxon>
        <taxon>Thraustochytriidae</taxon>
        <taxon>Hondaea</taxon>
    </lineage>
</organism>
<dbReference type="GO" id="GO:0016491">
    <property type="term" value="F:oxidoreductase activity"/>
    <property type="evidence" value="ECO:0007669"/>
    <property type="project" value="TreeGrafter"/>
</dbReference>
<dbReference type="InterPro" id="IPR036291">
    <property type="entry name" value="NAD(P)-bd_dom_sf"/>
</dbReference>
<dbReference type="PROSITE" id="PS00061">
    <property type="entry name" value="ADH_SHORT"/>
    <property type="match status" value="1"/>
</dbReference>
<dbReference type="PANTHER" id="PTHR44279">
    <property type="entry name" value="HYDROXYSTEROID (11-BETA) DEHYDROGENASE 1-LIKE B-RELATED"/>
    <property type="match status" value="1"/>
</dbReference>
<dbReference type="InterPro" id="IPR051253">
    <property type="entry name" value="11-beta-HSD"/>
</dbReference>
<dbReference type="InParanoid" id="A0A2R5GC65"/>
<sequence length="299" mass="31969">MPSCARTALGLVALVVGLLLGSLLYEPQLDTDALRGLRVAVTGATSGIGFEISKLYARHGANIVLVARNERKLREASETFFALGASKVDFVVADLSTDDDSVYAKVIADAVEKLGGGIDTLVLNHVSTSHNLVAQGWQAVRDMTVMRNLFETNTFSHMSLTHHALDPLAASGGNIIFVSSLTGRIGVPKGAAYAATKHAMQGFLKSLRLDLLLRSVPVDITTCTIGNIDTASNRDAVAGTKLTEIPREKPEDAARAIVVAGQRRVRETVFPVAAVASMIWLDQIAPSIAEKVLLHVYRE</sequence>
<name>A0A2R5GC65_9STRA</name>
<reference evidence="2 3" key="1">
    <citation type="submission" date="2017-12" db="EMBL/GenBank/DDBJ databases">
        <title>Sequencing, de novo assembly and annotation of complete genome of a new Thraustochytrid species, strain FCC1311.</title>
        <authorList>
            <person name="Sedici K."/>
            <person name="Godart F."/>
            <person name="Aiese Cigliano R."/>
            <person name="Sanseverino W."/>
            <person name="Barakat M."/>
            <person name="Ortet P."/>
            <person name="Marechal E."/>
            <person name="Cagnac O."/>
            <person name="Amato A."/>
        </authorList>
    </citation>
    <scope>NUCLEOTIDE SEQUENCE [LARGE SCALE GENOMIC DNA]</scope>
</reference>
<dbReference type="InterPro" id="IPR002347">
    <property type="entry name" value="SDR_fam"/>
</dbReference>
<dbReference type="AlphaFoldDB" id="A0A2R5GC65"/>
<feature type="signal peptide" evidence="1">
    <location>
        <begin position="1"/>
        <end position="25"/>
    </location>
</feature>
<gene>
    <name evidence="2" type="ORF">FCC1311_015622</name>
</gene>
<keyword evidence="1" id="KW-0732">Signal</keyword>
<dbReference type="EMBL" id="BEYU01000012">
    <property type="protein sequence ID" value="GBG25344.1"/>
    <property type="molecule type" value="Genomic_DNA"/>
</dbReference>
<dbReference type="Gene3D" id="3.40.50.720">
    <property type="entry name" value="NAD(P)-binding Rossmann-like Domain"/>
    <property type="match status" value="1"/>
</dbReference>
<comment type="caution">
    <text evidence="2">The sequence shown here is derived from an EMBL/GenBank/DDBJ whole genome shotgun (WGS) entry which is preliminary data.</text>
</comment>
<evidence type="ECO:0000313" key="3">
    <source>
        <dbReference type="Proteomes" id="UP000241890"/>
    </source>
</evidence>
<dbReference type="PANTHER" id="PTHR44279:SF2">
    <property type="entry name" value="HYDROXYSTEROID (11-BETA) DEHYDROGENASE 1-LIKE B-RELATED"/>
    <property type="match status" value="1"/>
</dbReference>
<proteinExistence type="predicted"/>